<organism evidence="2 3">
    <name type="scientific">Botryotinia calthae</name>
    <dbReference type="NCBI Taxonomy" id="38488"/>
    <lineage>
        <taxon>Eukaryota</taxon>
        <taxon>Fungi</taxon>
        <taxon>Dikarya</taxon>
        <taxon>Ascomycota</taxon>
        <taxon>Pezizomycotina</taxon>
        <taxon>Leotiomycetes</taxon>
        <taxon>Helotiales</taxon>
        <taxon>Sclerotiniaceae</taxon>
        <taxon>Botryotinia</taxon>
    </lineage>
</organism>
<feature type="compositionally biased region" description="Gly residues" evidence="1">
    <location>
        <begin position="333"/>
        <end position="342"/>
    </location>
</feature>
<feature type="compositionally biased region" description="Basic and acidic residues" evidence="1">
    <location>
        <begin position="231"/>
        <end position="241"/>
    </location>
</feature>
<feature type="compositionally biased region" description="Basic and acidic residues" evidence="1">
    <location>
        <begin position="179"/>
        <end position="209"/>
    </location>
</feature>
<keyword evidence="3" id="KW-1185">Reference proteome</keyword>
<name>A0A4Y8D0T6_9HELO</name>
<comment type="caution">
    <text evidence="2">The sequence shown here is derived from an EMBL/GenBank/DDBJ whole genome shotgun (WGS) entry which is preliminary data.</text>
</comment>
<feature type="region of interest" description="Disordered" evidence="1">
    <location>
        <begin position="310"/>
        <end position="429"/>
    </location>
</feature>
<gene>
    <name evidence="2" type="ORF">BOTCAL_0176g00040</name>
</gene>
<proteinExistence type="predicted"/>
<evidence type="ECO:0000256" key="1">
    <source>
        <dbReference type="SAM" id="MobiDB-lite"/>
    </source>
</evidence>
<feature type="region of interest" description="Disordered" evidence="1">
    <location>
        <begin position="179"/>
        <end position="275"/>
    </location>
</feature>
<dbReference type="EMBL" id="PHWZ01000176">
    <property type="protein sequence ID" value="TEY60778.1"/>
    <property type="molecule type" value="Genomic_DNA"/>
</dbReference>
<evidence type="ECO:0000313" key="3">
    <source>
        <dbReference type="Proteomes" id="UP000297299"/>
    </source>
</evidence>
<sequence>MTVEFRYNTQYQIAMSLKTWPDEKYPGCDAKLPECGICIVQYWIYLCGCIKFTCPGVPDIMEKGSCMTCYQYLIDDGQPEPTTIPKIRCNEKLTTCGKEKCKEIFKLPKCQVCTTEIIIYKCAHLEVKESIRCKGSDPSNSRYPKLQPELRLISHNENLYGGKVCKNYLDHEELREKRKELTSQERGGIEQLDRQRAAFDEEFEREERARRKASSKFNERQAQYSSRPKRKDPDISHRRPDTTPPTKPVLREHRRTQSHSYGQPEGHRQLDPGFTNIPDATFRRPTVTMHQEPMLPPYQGHQYTYVREREPETQYSHTPVIKSSHESVPSAYGGHGYGGGYAGEYPRGQPNPQNTPFFGSATTPAREQPQPPLIIEEDAQRYADWESQRQREETRLREAERRSSRKASHHGTTLPRENAPPRKHRASKR</sequence>
<dbReference type="Proteomes" id="UP000297299">
    <property type="component" value="Unassembled WGS sequence"/>
</dbReference>
<reference evidence="2 3" key="1">
    <citation type="submission" date="2017-11" db="EMBL/GenBank/DDBJ databases">
        <title>Comparative genomics of Botrytis spp.</title>
        <authorList>
            <person name="Valero-Jimenez C.A."/>
            <person name="Tapia P."/>
            <person name="Veloso J."/>
            <person name="Silva-Moreno E."/>
            <person name="Staats M."/>
            <person name="Valdes J.H."/>
            <person name="Van Kan J.A.L."/>
        </authorList>
    </citation>
    <scope>NUCLEOTIDE SEQUENCE [LARGE SCALE GENOMIC DNA]</scope>
    <source>
        <strain evidence="2 3">MUCL2830</strain>
    </source>
</reference>
<feature type="compositionally biased region" description="Polar residues" evidence="1">
    <location>
        <begin position="350"/>
        <end position="365"/>
    </location>
</feature>
<dbReference type="AlphaFoldDB" id="A0A4Y8D0T6"/>
<accession>A0A4Y8D0T6</accession>
<evidence type="ECO:0000313" key="2">
    <source>
        <dbReference type="EMBL" id="TEY60778.1"/>
    </source>
</evidence>
<protein>
    <submittedName>
        <fullName evidence="2">Uncharacterized protein</fullName>
    </submittedName>
</protein>
<feature type="compositionally biased region" description="Basic and acidic residues" evidence="1">
    <location>
        <begin position="378"/>
        <end position="402"/>
    </location>
</feature>
<dbReference type="OrthoDB" id="3540962at2759"/>